<proteinExistence type="predicted"/>
<comment type="caution">
    <text evidence="2">The sequence shown here is derived from an EMBL/GenBank/DDBJ whole genome shotgun (WGS) entry which is preliminary data.</text>
</comment>
<protein>
    <recommendedName>
        <fullName evidence="4">Transporter</fullName>
    </recommendedName>
</protein>
<dbReference type="eggNOG" id="ENOG5032U7C">
    <property type="taxonomic scope" value="Bacteria"/>
</dbReference>
<dbReference type="STRING" id="1237149.C900_00898"/>
<evidence type="ECO:0000313" key="3">
    <source>
        <dbReference type="Proteomes" id="UP000011135"/>
    </source>
</evidence>
<keyword evidence="1" id="KW-0732">Signal</keyword>
<evidence type="ECO:0000313" key="2">
    <source>
        <dbReference type="EMBL" id="ELR72937.1"/>
    </source>
</evidence>
<reference evidence="2 3" key="1">
    <citation type="submission" date="2012-12" db="EMBL/GenBank/DDBJ databases">
        <title>Genome assembly of Fulvivirga imtechensis AK7.</title>
        <authorList>
            <person name="Nupur N."/>
            <person name="Khatri I."/>
            <person name="Kumar R."/>
            <person name="Subramanian S."/>
            <person name="Pinnaka A."/>
        </authorList>
    </citation>
    <scope>NUCLEOTIDE SEQUENCE [LARGE SCALE GENOMIC DNA]</scope>
    <source>
        <strain evidence="2 3">AK7</strain>
    </source>
</reference>
<feature type="chain" id="PRO_5003993591" description="Transporter" evidence="1">
    <location>
        <begin position="21"/>
        <end position="285"/>
    </location>
</feature>
<dbReference type="Proteomes" id="UP000011135">
    <property type="component" value="Unassembled WGS sequence"/>
</dbReference>
<organism evidence="2 3">
    <name type="scientific">Fulvivirga imtechensis AK7</name>
    <dbReference type="NCBI Taxonomy" id="1237149"/>
    <lineage>
        <taxon>Bacteria</taxon>
        <taxon>Pseudomonadati</taxon>
        <taxon>Bacteroidota</taxon>
        <taxon>Cytophagia</taxon>
        <taxon>Cytophagales</taxon>
        <taxon>Fulvivirgaceae</taxon>
        <taxon>Fulvivirga</taxon>
    </lineage>
</organism>
<dbReference type="OrthoDB" id="9782650at2"/>
<accession>L8K0D1</accession>
<sequence>MNSRLVLAVFLIASASTAMAGGGWPQPKGKVYLKLSQWWVISDQHFTNTGQIDPNLTRGAFNTSIYGEYGFTDRLTGILYFPFFSRATLNEQVSGTTGMLISEGDAVNSVGDADISLKYGLITNKPIVVSASLTLGLPLGNDSGGRDGSLQTGDGEFNQMITIDVSKSFKIGDLYPFLTVSAGFNNRTNDYSDEFRYGVEGGITFKKFTGILRVYGIKSLQNGEENFNAMGTSLFANNVEYMSFSPELAYNFTESLGISASYGTAFSGKLIYANPSYSVGVFLKF</sequence>
<keyword evidence="3" id="KW-1185">Reference proteome</keyword>
<evidence type="ECO:0000256" key="1">
    <source>
        <dbReference type="SAM" id="SignalP"/>
    </source>
</evidence>
<feature type="signal peptide" evidence="1">
    <location>
        <begin position="1"/>
        <end position="20"/>
    </location>
</feature>
<dbReference type="AlphaFoldDB" id="L8K0D1"/>
<dbReference type="EMBL" id="AMZN01000014">
    <property type="protein sequence ID" value="ELR72937.1"/>
    <property type="molecule type" value="Genomic_DNA"/>
</dbReference>
<dbReference type="RefSeq" id="WP_009578600.1">
    <property type="nucleotide sequence ID" value="NZ_AMZN01000014.1"/>
</dbReference>
<gene>
    <name evidence="2" type="ORF">C900_00898</name>
</gene>
<evidence type="ECO:0008006" key="4">
    <source>
        <dbReference type="Google" id="ProtNLM"/>
    </source>
</evidence>
<name>L8K0D1_9BACT</name>